<organism evidence="2 3">
    <name type="scientific">Microbulbifer aestuariivivens</name>
    <dbReference type="NCBI Taxonomy" id="1908308"/>
    <lineage>
        <taxon>Bacteria</taxon>
        <taxon>Pseudomonadati</taxon>
        <taxon>Pseudomonadota</taxon>
        <taxon>Gammaproteobacteria</taxon>
        <taxon>Cellvibrionales</taxon>
        <taxon>Microbulbiferaceae</taxon>
        <taxon>Microbulbifer</taxon>
    </lineage>
</organism>
<reference evidence="2 3" key="1">
    <citation type="submission" date="2024-02" db="EMBL/GenBank/DDBJ databases">
        <title>Microbulbifer aestuariivivens NBRC 112533.</title>
        <authorList>
            <person name="Ichikawa N."/>
            <person name="Katano-Makiyama Y."/>
            <person name="Hidaka K."/>
        </authorList>
    </citation>
    <scope>NUCLEOTIDE SEQUENCE [LARGE SCALE GENOMIC DNA]</scope>
    <source>
        <strain evidence="2 3">NBRC 112533</strain>
    </source>
</reference>
<dbReference type="PANTHER" id="PTHR35446:SF2">
    <property type="entry name" value="CARBOXYMUCONOLACTONE DECARBOXYLASE-LIKE DOMAIN-CONTAINING PROTEIN"/>
    <property type="match status" value="1"/>
</dbReference>
<dbReference type="Pfam" id="PF02627">
    <property type="entry name" value="CMD"/>
    <property type="match status" value="1"/>
</dbReference>
<keyword evidence="3" id="KW-1185">Reference proteome</keyword>
<evidence type="ECO:0000313" key="2">
    <source>
        <dbReference type="EMBL" id="GAA5525633.1"/>
    </source>
</evidence>
<evidence type="ECO:0000259" key="1">
    <source>
        <dbReference type="Pfam" id="PF02627"/>
    </source>
</evidence>
<feature type="domain" description="Carboxymuconolactone decarboxylase-like" evidence="1">
    <location>
        <begin position="42"/>
        <end position="122"/>
    </location>
</feature>
<dbReference type="Gene3D" id="1.20.5.810">
    <property type="entry name" value="AhpD-like"/>
    <property type="match status" value="1"/>
</dbReference>
<dbReference type="RefSeq" id="WP_345551484.1">
    <property type="nucleotide sequence ID" value="NZ_BAABRT010000018.1"/>
</dbReference>
<accession>A0ABP9WQZ8</accession>
<dbReference type="InterPro" id="IPR029032">
    <property type="entry name" value="AhpD-like"/>
</dbReference>
<dbReference type="Gene3D" id="1.20.1290.10">
    <property type="entry name" value="AhpD-like"/>
    <property type="match status" value="1"/>
</dbReference>
<name>A0ABP9WQZ8_9GAMM</name>
<dbReference type="Proteomes" id="UP001408594">
    <property type="component" value="Unassembled WGS sequence"/>
</dbReference>
<protein>
    <recommendedName>
        <fullName evidence="1">Carboxymuconolactone decarboxylase-like domain-containing protein</fullName>
    </recommendedName>
</protein>
<dbReference type="InterPro" id="IPR003779">
    <property type="entry name" value="CMD-like"/>
</dbReference>
<dbReference type="SUPFAM" id="SSF69118">
    <property type="entry name" value="AhpD-like"/>
    <property type="match status" value="1"/>
</dbReference>
<evidence type="ECO:0000313" key="3">
    <source>
        <dbReference type="Proteomes" id="UP001408594"/>
    </source>
</evidence>
<sequence length="174" mass="19325">MSWISLVQSPADAMSEAVFADIEQELGVVPNLFRAYAHHPSLLKANWDKYKALMLQGCLSARLKVAIALVVATDNRCDYCIARYSRLLQDLGLDPKQVLDIRTHPDQPHFAPSEHAILELARHANLDPYDHGERLVAAARDQGAQDDEMLEAIGVMEMITGFSRFIAVMAIPAD</sequence>
<proteinExistence type="predicted"/>
<dbReference type="PANTHER" id="PTHR35446">
    <property type="entry name" value="SI:CH211-175M2.5"/>
    <property type="match status" value="1"/>
</dbReference>
<dbReference type="EMBL" id="BAABRT010000018">
    <property type="protein sequence ID" value="GAA5525633.1"/>
    <property type="molecule type" value="Genomic_DNA"/>
</dbReference>
<gene>
    <name evidence="2" type="ORF">Maes01_02205</name>
</gene>
<comment type="caution">
    <text evidence="2">The sequence shown here is derived from an EMBL/GenBank/DDBJ whole genome shotgun (WGS) entry which is preliminary data.</text>
</comment>